<feature type="region of interest" description="Disordered" evidence="1">
    <location>
        <begin position="227"/>
        <end position="249"/>
    </location>
</feature>
<dbReference type="Proteomes" id="UP000178086">
    <property type="component" value="Unassembled WGS sequence"/>
</dbReference>
<name>A0A1F2UM28_9ACTN</name>
<dbReference type="EMBL" id="MELI01000054">
    <property type="protein sequence ID" value="OFW34049.1"/>
    <property type="molecule type" value="Genomic_DNA"/>
</dbReference>
<comment type="caution">
    <text evidence="2">The sequence shown here is derived from an EMBL/GenBank/DDBJ whole genome shotgun (WGS) entry which is preliminary data.</text>
</comment>
<proteinExistence type="predicted"/>
<gene>
    <name evidence="2" type="ORF">A2074_01820</name>
</gene>
<evidence type="ECO:0000256" key="1">
    <source>
        <dbReference type="SAM" id="MobiDB-lite"/>
    </source>
</evidence>
<accession>A0A1F2UM28</accession>
<dbReference type="AlphaFoldDB" id="A0A1F2UM28"/>
<sequence>MSAGKLKRICTFLFAAASVFAITSIFMRLREEVVHTCSCGEHDCDCDNHNNKKWFNVPELLVETISHANGARARRASQVETQAGEINRTAETLKDIFEKIKEKSPSNDSIAGIIVSLVNLQNAVTPESAIDVRSIHFMKSRNQNHMVIDLYTDHYGKRLYEEELNRLWDDIFLADNFWNADFVRVRIKVRDKKTEKALETISCDFDDVRKYLQGEIPLEEFQGRWMRRKPRATKDSGGGSGTIKRVGRK</sequence>
<reference evidence="2 3" key="1">
    <citation type="journal article" date="2016" name="Nat. Commun.">
        <title>Thousands of microbial genomes shed light on interconnected biogeochemical processes in an aquifer system.</title>
        <authorList>
            <person name="Anantharaman K."/>
            <person name="Brown C.T."/>
            <person name="Hug L.A."/>
            <person name="Sharon I."/>
            <person name="Castelle C.J."/>
            <person name="Probst A.J."/>
            <person name="Thomas B.C."/>
            <person name="Singh A."/>
            <person name="Wilkins M.J."/>
            <person name="Karaoz U."/>
            <person name="Brodie E.L."/>
            <person name="Williams K.H."/>
            <person name="Hubbard S.S."/>
            <person name="Banfield J.F."/>
        </authorList>
    </citation>
    <scope>NUCLEOTIDE SEQUENCE [LARGE SCALE GENOMIC DNA]</scope>
</reference>
<evidence type="ECO:0000313" key="3">
    <source>
        <dbReference type="Proteomes" id="UP000178086"/>
    </source>
</evidence>
<protein>
    <submittedName>
        <fullName evidence="2">Uncharacterized protein</fullName>
    </submittedName>
</protein>
<evidence type="ECO:0000313" key="2">
    <source>
        <dbReference type="EMBL" id="OFW34049.1"/>
    </source>
</evidence>
<organism evidence="2 3">
    <name type="scientific">Candidatus Aquicultor primus</name>
    <dbReference type="NCBI Taxonomy" id="1797195"/>
    <lineage>
        <taxon>Bacteria</taxon>
        <taxon>Bacillati</taxon>
        <taxon>Actinomycetota</taxon>
        <taxon>Candidatus Aquicultoria</taxon>
        <taxon>Candidatus Aquicultorales</taxon>
        <taxon>Candidatus Aquicultoraceae</taxon>
        <taxon>Candidatus Aquicultor</taxon>
    </lineage>
</organism>